<gene>
    <name evidence="1" type="primary">Nfu_g_1_020626</name>
</gene>
<reference evidence="1" key="2">
    <citation type="submission" date="2016-06" db="EMBL/GenBank/DDBJ databases">
        <title>The genome of a short-lived fish provides insights into sex chromosome evolution and the genetic control of aging.</title>
        <authorList>
            <person name="Reichwald K."/>
            <person name="Felder M."/>
            <person name="Petzold A."/>
            <person name="Koch P."/>
            <person name="Groth M."/>
            <person name="Platzer M."/>
        </authorList>
    </citation>
    <scope>NUCLEOTIDE SEQUENCE</scope>
    <source>
        <tissue evidence="1">Brain</tissue>
    </source>
</reference>
<evidence type="ECO:0000313" key="1">
    <source>
        <dbReference type="EMBL" id="SBR90305.1"/>
    </source>
</evidence>
<sequence>TTKPLSTRTFLFNLVHMYSRHDQIISVCVHVNKDLEFPINQDFIPIEEIWRM</sequence>
<proteinExistence type="predicted"/>
<reference evidence="1" key="1">
    <citation type="submission" date="2016-05" db="EMBL/GenBank/DDBJ databases">
        <authorList>
            <person name="Lavstsen T."/>
            <person name="Jespersen J.S."/>
        </authorList>
    </citation>
    <scope>NUCLEOTIDE SEQUENCE</scope>
    <source>
        <tissue evidence="1">Brain</tissue>
    </source>
</reference>
<protein>
    <submittedName>
        <fullName evidence="1">Uncharacterized protein</fullName>
    </submittedName>
</protein>
<feature type="non-terminal residue" evidence="1">
    <location>
        <position position="1"/>
    </location>
</feature>
<organism evidence="1">
    <name type="scientific">Nothobranchius rachovii</name>
    <name type="common">bluefin notho</name>
    <dbReference type="NCBI Taxonomy" id="451742"/>
    <lineage>
        <taxon>Eukaryota</taxon>
        <taxon>Metazoa</taxon>
        <taxon>Chordata</taxon>
        <taxon>Craniata</taxon>
        <taxon>Vertebrata</taxon>
        <taxon>Euteleostomi</taxon>
        <taxon>Actinopterygii</taxon>
        <taxon>Neopterygii</taxon>
        <taxon>Teleostei</taxon>
        <taxon>Neoteleostei</taxon>
        <taxon>Acanthomorphata</taxon>
        <taxon>Ovalentaria</taxon>
        <taxon>Atherinomorphae</taxon>
        <taxon>Cyprinodontiformes</taxon>
        <taxon>Nothobranchiidae</taxon>
        <taxon>Nothobranchius</taxon>
    </lineage>
</organism>
<dbReference type="AlphaFoldDB" id="A0A1A8Q963"/>
<accession>A0A1A8Q963</accession>
<dbReference type="EMBL" id="HAEH01010669">
    <property type="protein sequence ID" value="SBR90305.1"/>
    <property type="molecule type" value="Transcribed_RNA"/>
</dbReference>
<name>A0A1A8Q963_9TELE</name>
<feature type="non-terminal residue" evidence="1">
    <location>
        <position position="52"/>
    </location>
</feature>